<evidence type="ECO:0000256" key="7">
    <source>
        <dbReference type="ARBA" id="ARBA00023242"/>
    </source>
</evidence>
<dbReference type="InterPro" id="IPR036236">
    <property type="entry name" value="Znf_C2H2_sf"/>
</dbReference>
<evidence type="ECO:0000256" key="2">
    <source>
        <dbReference type="ARBA" id="ARBA00022723"/>
    </source>
</evidence>
<feature type="region of interest" description="Disordered" evidence="9">
    <location>
        <begin position="1"/>
        <end position="55"/>
    </location>
</feature>
<evidence type="ECO:0000256" key="6">
    <source>
        <dbReference type="ARBA" id="ARBA00023163"/>
    </source>
</evidence>
<dbReference type="InterPro" id="IPR051061">
    <property type="entry name" value="Zinc_finger_trans_reg"/>
</dbReference>
<feature type="domain" description="C2H2-type" evidence="10">
    <location>
        <begin position="204"/>
        <end position="234"/>
    </location>
</feature>
<dbReference type="InterPro" id="IPR013087">
    <property type="entry name" value="Znf_C2H2_type"/>
</dbReference>
<feature type="domain" description="C2H2-type" evidence="10">
    <location>
        <begin position="172"/>
        <end position="203"/>
    </location>
</feature>
<dbReference type="Pfam" id="PF00096">
    <property type="entry name" value="zf-C2H2"/>
    <property type="match status" value="3"/>
</dbReference>
<dbReference type="SUPFAM" id="SSF57667">
    <property type="entry name" value="beta-beta-alpha zinc fingers"/>
    <property type="match status" value="3"/>
</dbReference>
<dbReference type="PANTHER" id="PTHR46179:SF13">
    <property type="entry name" value="C2H2-TYPE DOMAIN-CONTAINING PROTEIN"/>
    <property type="match status" value="1"/>
</dbReference>
<evidence type="ECO:0000256" key="3">
    <source>
        <dbReference type="ARBA" id="ARBA00022771"/>
    </source>
</evidence>
<dbReference type="GO" id="GO:0008270">
    <property type="term" value="F:zinc ion binding"/>
    <property type="evidence" value="ECO:0007669"/>
    <property type="project" value="UniProtKB-KW"/>
</dbReference>
<proteinExistence type="predicted"/>
<dbReference type="PROSITE" id="PS00028">
    <property type="entry name" value="ZINC_FINGER_C2H2_1"/>
    <property type="match status" value="7"/>
</dbReference>
<evidence type="ECO:0000256" key="8">
    <source>
        <dbReference type="PROSITE-ProRule" id="PRU00042"/>
    </source>
</evidence>
<accession>A0A3N2PVM8</accession>
<keyword evidence="3 8" id="KW-0863">Zinc-finger</keyword>
<dbReference type="SMART" id="SM00355">
    <property type="entry name" value="ZnF_C2H2"/>
    <property type="match status" value="10"/>
</dbReference>
<keyword evidence="5" id="KW-0805">Transcription regulation</keyword>
<feature type="domain" description="C2H2-type" evidence="10">
    <location>
        <begin position="142"/>
        <end position="171"/>
    </location>
</feature>
<feature type="domain" description="C2H2-type" evidence="10">
    <location>
        <begin position="111"/>
        <end position="141"/>
    </location>
</feature>
<keyword evidence="4" id="KW-0862">Zinc</keyword>
<feature type="domain" description="C2H2-type" evidence="10">
    <location>
        <begin position="81"/>
        <end position="110"/>
    </location>
</feature>
<protein>
    <submittedName>
        <fullName evidence="11">Zinc finger protein</fullName>
    </submittedName>
</protein>
<evidence type="ECO:0000256" key="9">
    <source>
        <dbReference type="SAM" id="MobiDB-lite"/>
    </source>
</evidence>
<keyword evidence="7" id="KW-0539">Nucleus</keyword>
<dbReference type="PROSITE" id="PS50157">
    <property type="entry name" value="ZINC_FINGER_C2H2_2"/>
    <property type="match status" value="6"/>
</dbReference>
<name>A0A3N2PVM8_SODAK</name>
<evidence type="ECO:0000313" key="11">
    <source>
        <dbReference type="EMBL" id="ROT38563.1"/>
    </source>
</evidence>
<dbReference type="GO" id="GO:0006357">
    <property type="term" value="P:regulation of transcription by RNA polymerase II"/>
    <property type="evidence" value="ECO:0007669"/>
    <property type="project" value="TreeGrafter"/>
</dbReference>
<organism evidence="11 12">
    <name type="scientific">Sodiomyces alkalinus (strain CBS 110278 / VKM F-3762 / F11)</name>
    <name type="common">Alkaliphilic filamentous fungus</name>
    <dbReference type="NCBI Taxonomy" id="1314773"/>
    <lineage>
        <taxon>Eukaryota</taxon>
        <taxon>Fungi</taxon>
        <taxon>Dikarya</taxon>
        <taxon>Ascomycota</taxon>
        <taxon>Pezizomycotina</taxon>
        <taxon>Sordariomycetes</taxon>
        <taxon>Hypocreomycetidae</taxon>
        <taxon>Glomerellales</taxon>
        <taxon>Plectosphaerellaceae</taxon>
        <taxon>Sodiomyces</taxon>
    </lineage>
</organism>
<feature type="domain" description="C2H2-type" evidence="10">
    <location>
        <begin position="303"/>
        <end position="333"/>
    </location>
</feature>
<dbReference type="PANTHER" id="PTHR46179">
    <property type="entry name" value="ZINC FINGER PROTEIN"/>
    <property type="match status" value="1"/>
</dbReference>
<dbReference type="STRING" id="1314773.A0A3N2PVM8"/>
<keyword evidence="2" id="KW-0479">Metal-binding</keyword>
<dbReference type="GeneID" id="39577256"/>
<dbReference type="Gene3D" id="3.30.160.60">
    <property type="entry name" value="Classic Zinc Finger"/>
    <property type="match status" value="7"/>
</dbReference>
<keyword evidence="6" id="KW-0804">Transcription</keyword>
<dbReference type="EMBL" id="ML119055">
    <property type="protein sequence ID" value="ROT38563.1"/>
    <property type="molecule type" value="Genomic_DNA"/>
</dbReference>
<dbReference type="AlphaFoldDB" id="A0A3N2PVM8"/>
<keyword evidence="12" id="KW-1185">Reference proteome</keyword>
<dbReference type="RefSeq" id="XP_028466369.1">
    <property type="nucleotide sequence ID" value="XM_028608778.1"/>
</dbReference>
<gene>
    <name evidence="11" type="ORF">SODALDRAFT_295388</name>
</gene>
<evidence type="ECO:0000256" key="1">
    <source>
        <dbReference type="ARBA" id="ARBA00004123"/>
    </source>
</evidence>
<comment type="subcellular location">
    <subcellularLocation>
        <location evidence="1">Nucleus</location>
    </subcellularLocation>
</comment>
<dbReference type="OrthoDB" id="4748970at2759"/>
<sequence>MSKRKAEADIGGIGAEIEGPVSKRLLVEAPEPMDAQSHDHDEYDDSTSSSGDTATKADTVYTATTTVSNRSRKFPSDLKIIKCTYPDCEKTFNRPARLAAHLRSHTDDRPFTCTYDGCDKSYREEKHLRQHIKGSHTQERAYTCTTGGCNKSFLTATRLRRHQEVHTGQERYRCREYPPCDQSFRKHSTLQRHIRAEHQGGPAFLCSETGCGAGFDSQGALRNHKKREHSEPSFWCDECAQEVGEDGKPRRVGFVSLLHLQTHIRKEHLNCIFCDQRCKGQGELEKHVELHHSDIPLNARKTIQCTWDGCGKKFTKKNNLNAHVRSVHQGVRFICGRVDHSGTADLSTWWSNEQGCGASFVTKGNLEIHIRHVHLGVQRPGPVLTASTECGSTQRKCKKPTENIIDAITGVNRNVACTVPGCSERFIRHYDLEQHLANHPDVSTPSLERRGDSESNDAARIESVACGAAGGDAAIDGAHRAMPELPFLGMTQTIAYRNEPSAPMGSMFPPFPDDEQFWFGAGDDFDFDVPGGGDASWQRDEAEMRALIDGELDKLIDPALGGA</sequence>
<feature type="compositionally biased region" description="Low complexity" evidence="9">
    <location>
        <begin position="46"/>
        <end position="55"/>
    </location>
</feature>
<dbReference type="Proteomes" id="UP000272025">
    <property type="component" value="Unassembled WGS sequence"/>
</dbReference>
<dbReference type="GO" id="GO:0005634">
    <property type="term" value="C:nucleus"/>
    <property type="evidence" value="ECO:0007669"/>
    <property type="project" value="UniProtKB-SubCell"/>
</dbReference>
<evidence type="ECO:0000313" key="12">
    <source>
        <dbReference type="Proteomes" id="UP000272025"/>
    </source>
</evidence>
<reference evidence="11 12" key="1">
    <citation type="journal article" date="2018" name="Mol. Ecol.">
        <title>The obligate alkalophilic soda-lake fungus Sodiomyces alkalinus has shifted to a protein diet.</title>
        <authorList>
            <person name="Grum-Grzhimaylo A.A."/>
            <person name="Falkoski D.L."/>
            <person name="van den Heuvel J."/>
            <person name="Valero-Jimenez C.A."/>
            <person name="Min B."/>
            <person name="Choi I.G."/>
            <person name="Lipzen A."/>
            <person name="Daum C.G."/>
            <person name="Aanen D.K."/>
            <person name="Tsang A."/>
            <person name="Henrissat B."/>
            <person name="Bilanenko E.N."/>
            <person name="de Vries R.P."/>
            <person name="van Kan J.A.L."/>
            <person name="Grigoriev I.V."/>
            <person name="Debets A.J.M."/>
        </authorList>
    </citation>
    <scope>NUCLEOTIDE SEQUENCE [LARGE SCALE GENOMIC DNA]</scope>
    <source>
        <strain evidence="11 12">F11</strain>
    </source>
</reference>
<evidence type="ECO:0000256" key="5">
    <source>
        <dbReference type="ARBA" id="ARBA00023015"/>
    </source>
</evidence>
<evidence type="ECO:0000256" key="4">
    <source>
        <dbReference type="ARBA" id="ARBA00022833"/>
    </source>
</evidence>
<evidence type="ECO:0000259" key="10">
    <source>
        <dbReference type="PROSITE" id="PS50157"/>
    </source>
</evidence>